<keyword evidence="7" id="KW-1185">Reference proteome</keyword>
<dbReference type="CDD" id="cd02440">
    <property type="entry name" value="AdoMet_MTases"/>
    <property type="match status" value="1"/>
</dbReference>
<feature type="binding site" evidence="4">
    <location>
        <position position="396"/>
    </location>
    <ligand>
        <name>S-adenosyl-L-methionine</name>
        <dbReference type="ChEBI" id="CHEBI:59789"/>
    </ligand>
</feature>
<dbReference type="PROSITE" id="PS01230">
    <property type="entry name" value="TRMA_1"/>
    <property type="match status" value="1"/>
</dbReference>
<dbReference type="GO" id="GO:0030697">
    <property type="term" value="F:tRNA (uracil(54)-C5)-methyltransferase activity, S-adenosyl methionine-dependent"/>
    <property type="evidence" value="ECO:0007669"/>
    <property type="project" value="InterPro"/>
</dbReference>
<evidence type="ECO:0000256" key="4">
    <source>
        <dbReference type="PROSITE-ProRule" id="PRU01024"/>
    </source>
</evidence>
<dbReference type="InterPro" id="IPR012340">
    <property type="entry name" value="NA-bd_OB-fold"/>
</dbReference>
<name>A0A1E4RK92_9ASCO</name>
<dbReference type="Proteomes" id="UP000095085">
    <property type="component" value="Unassembled WGS sequence"/>
</dbReference>
<keyword evidence="2 4" id="KW-0808">Transferase</keyword>
<evidence type="ECO:0000313" key="6">
    <source>
        <dbReference type="EMBL" id="ODV67663.1"/>
    </source>
</evidence>
<dbReference type="InterPro" id="IPR010280">
    <property type="entry name" value="U5_MeTrfase_fam"/>
</dbReference>
<dbReference type="Gene3D" id="2.40.50.140">
    <property type="entry name" value="Nucleic acid-binding proteins"/>
    <property type="match status" value="1"/>
</dbReference>
<evidence type="ECO:0000256" key="3">
    <source>
        <dbReference type="ARBA" id="ARBA00022691"/>
    </source>
</evidence>
<dbReference type="PROSITE" id="PS51687">
    <property type="entry name" value="SAM_MT_RNA_M5U"/>
    <property type="match status" value="1"/>
</dbReference>
<feature type="active site" evidence="5">
    <location>
        <position position="534"/>
    </location>
</feature>
<feature type="binding site" evidence="4">
    <location>
        <position position="427"/>
    </location>
    <ligand>
        <name>S-adenosyl-L-methionine</name>
        <dbReference type="ChEBI" id="CHEBI:59789"/>
    </ligand>
</feature>
<dbReference type="InterPro" id="IPR025795">
    <property type="entry name" value="tRNA_(uracil-5-)_MeTrfase"/>
</dbReference>
<dbReference type="Gene3D" id="2.40.50.1070">
    <property type="match status" value="1"/>
</dbReference>
<comment type="similarity">
    <text evidence="4">Belongs to the class I-like SAM-binding methyltransferase superfamily. RNA M5U methyltransferase family.</text>
</comment>
<dbReference type="Gene3D" id="3.40.50.150">
    <property type="entry name" value="Vaccinia Virus protein VP39"/>
    <property type="match status" value="2"/>
</dbReference>
<dbReference type="OrthoDB" id="10250660at2759"/>
<evidence type="ECO:0000256" key="1">
    <source>
        <dbReference type="ARBA" id="ARBA00022603"/>
    </source>
</evidence>
<feature type="active site" description="Nucleophile" evidence="4">
    <location>
        <position position="534"/>
    </location>
</feature>
<dbReference type="InterPro" id="IPR030391">
    <property type="entry name" value="MeTrfase_TrmA_CS"/>
</dbReference>
<dbReference type="InterPro" id="IPR029063">
    <property type="entry name" value="SAM-dependent_MTases_sf"/>
</dbReference>
<dbReference type="STRING" id="984485.A0A1E4RK92"/>
<keyword evidence="3 4" id="KW-0949">S-adenosyl-L-methionine</keyword>
<dbReference type="PROSITE" id="PS01231">
    <property type="entry name" value="TRMA_2"/>
    <property type="match status" value="1"/>
</dbReference>
<feature type="binding site" evidence="4">
    <location>
        <position position="452"/>
    </location>
    <ligand>
        <name>S-adenosyl-L-methionine</name>
        <dbReference type="ChEBI" id="CHEBI:59789"/>
    </ligand>
</feature>
<dbReference type="EMBL" id="KV454540">
    <property type="protein sequence ID" value="ODV67663.1"/>
    <property type="molecule type" value="Genomic_DNA"/>
</dbReference>
<evidence type="ECO:0000313" key="7">
    <source>
        <dbReference type="Proteomes" id="UP000095085"/>
    </source>
</evidence>
<evidence type="ECO:0000256" key="5">
    <source>
        <dbReference type="PROSITE-ProRule" id="PRU10015"/>
    </source>
</evidence>
<dbReference type="PROSITE" id="PS51622">
    <property type="entry name" value="SAM_MT_RNA_M5U_2"/>
    <property type="match status" value="1"/>
</dbReference>
<reference evidence="7" key="1">
    <citation type="submission" date="2016-05" db="EMBL/GenBank/DDBJ databases">
        <title>Comparative genomics of biotechnologically important yeasts.</title>
        <authorList>
            <consortium name="DOE Joint Genome Institute"/>
            <person name="Riley R."/>
            <person name="Haridas S."/>
            <person name="Wolfe K.H."/>
            <person name="Lopes M.R."/>
            <person name="Hittinger C.T."/>
            <person name="Goker M."/>
            <person name="Salamov A."/>
            <person name="Wisecaver J."/>
            <person name="Long T.M."/>
            <person name="Aerts A.L."/>
            <person name="Barry K."/>
            <person name="Choi C."/>
            <person name="Clum A."/>
            <person name="Coughlan A.Y."/>
            <person name="Deshpande S."/>
            <person name="Douglass A.P."/>
            <person name="Hanson S.J."/>
            <person name="Klenk H.-P."/>
            <person name="Labutti K."/>
            <person name="Lapidus A."/>
            <person name="Lindquist E."/>
            <person name="Lipzen A."/>
            <person name="Meier-Kolthoff J.P."/>
            <person name="Ohm R.A."/>
            <person name="Otillar R.P."/>
            <person name="Pangilinan J."/>
            <person name="Peng Y."/>
            <person name="Rokas A."/>
            <person name="Rosa C.A."/>
            <person name="Scheuner C."/>
            <person name="Sibirny A.A."/>
            <person name="Slot J.C."/>
            <person name="Stielow J.B."/>
            <person name="Sun H."/>
            <person name="Kurtzman C.P."/>
            <person name="Blackwell M."/>
            <person name="Grigoriev I.V."/>
            <person name="Jeffries T.W."/>
        </authorList>
    </citation>
    <scope>NUCLEOTIDE SEQUENCE [LARGE SCALE GENOMIC DNA]</scope>
    <source>
        <strain evidence="7">NRRL Y-1933</strain>
    </source>
</reference>
<dbReference type="AlphaFoldDB" id="A0A1E4RK92"/>
<accession>A0A1E4RK92</accession>
<dbReference type="GO" id="GO:0009451">
    <property type="term" value="P:RNA modification"/>
    <property type="evidence" value="ECO:0007669"/>
    <property type="project" value="UniProtKB-ARBA"/>
</dbReference>
<dbReference type="GO" id="GO:0008033">
    <property type="term" value="P:tRNA processing"/>
    <property type="evidence" value="ECO:0007669"/>
    <property type="project" value="InterPro"/>
</dbReference>
<keyword evidence="1 4" id="KW-0489">Methyltransferase</keyword>
<evidence type="ECO:0000256" key="2">
    <source>
        <dbReference type="ARBA" id="ARBA00022679"/>
    </source>
</evidence>
<feature type="binding site" evidence="4">
    <location>
        <position position="507"/>
    </location>
    <ligand>
        <name>S-adenosyl-L-methionine</name>
        <dbReference type="ChEBI" id="CHEBI:59789"/>
    </ligand>
</feature>
<dbReference type="PANTHER" id="PTHR11061:SF30">
    <property type="entry name" value="TRNA (URACIL(54)-C(5))-METHYLTRANSFERASE"/>
    <property type="match status" value="1"/>
</dbReference>
<gene>
    <name evidence="6" type="ORF">HYPBUDRAFT_137185</name>
</gene>
<dbReference type="Pfam" id="PF05958">
    <property type="entry name" value="tRNA_U5-meth_tr"/>
    <property type="match status" value="1"/>
</dbReference>
<dbReference type="PANTHER" id="PTHR11061">
    <property type="entry name" value="RNA M5U METHYLTRANSFERASE"/>
    <property type="match status" value="1"/>
</dbReference>
<sequence>MIASIRSGRYRYPKNIFATRSFSKSSIELKPTTPSNIPGNSSKSVLIQDQVGNEIKPRKYWKHFLKSKRDEAGVASRVSVFFHEVQEALDIFNSTNQLDLAVKDLEIPSDLAELYSQPGLMNSIAHEVEVIYLTSNGDGLCFVPRRSYLNDQAQAGHTVVRVPKAIPGDIIDVKIGRHMAIHSEGELVKVLNSRSRLTRRNDRLIVCSNFDQCSGCQLQMMNNDDQLRFKQSVIQRAFKFYYPSLYEEFKAKRADGFGSVMDSPMQYSYRTKITPHFKPRRDVKPLDTKIGFNDIHDPVGIVDIDHCPIATPLINQEFPKLKSKVLEELDRVQINKMLTKQRIKAKISPTLFLRDSIRLDHKTGDFDQVCITDTGKVVTEKVGDFVFQFEASEFFQNNSYILPQVIDYIKYHIHESNLNFKYIVDTYCGSGFFGISLSKEVPEKDGKIFGIEISKKSIKYAEHNASLNGLKLPEKAEFIAGNSEDLFSNQVFADSQVTGDKSILIMDPSRKGSNESFLKQLLKFKPMMVVYISCNPFTQARDLQMLNLLQQDGSVQYEIQDVVGFDFFPQTKHVESVAILKRII</sequence>
<protein>
    <submittedName>
        <fullName evidence="6">RNA methyltransferase</fullName>
    </submittedName>
</protein>
<dbReference type="SUPFAM" id="SSF53335">
    <property type="entry name" value="S-adenosyl-L-methionine-dependent methyltransferases"/>
    <property type="match status" value="1"/>
</dbReference>
<dbReference type="GeneID" id="30994176"/>
<dbReference type="InterPro" id="IPR030390">
    <property type="entry name" value="MeTrfase_TrmA_AS"/>
</dbReference>
<dbReference type="RefSeq" id="XP_020076730.1">
    <property type="nucleotide sequence ID" value="XM_020219626.1"/>
</dbReference>
<proteinExistence type="inferred from homology"/>
<dbReference type="GO" id="GO:0032259">
    <property type="term" value="P:methylation"/>
    <property type="evidence" value="ECO:0007669"/>
    <property type="project" value="UniProtKB-KW"/>
</dbReference>
<organism evidence="6 7">
    <name type="scientific">Hyphopichia burtonii NRRL Y-1933</name>
    <dbReference type="NCBI Taxonomy" id="984485"/>
    <lineage>
        <taxon>Eukaryota</taxon>
        <taxon>Fungi</taxon>
        <taxon>Dikarya</taxon>
        <taxon>Ascomycota</taxon>
        <taxon>Saccharomycotina</taxon>
        <taxon>Pichiomycetes</taxon>
        <taxon>Debaryomycetaceae</taxon>
        <taxon>Hyphopichia</taxon>
    </lineage>
</organism>